<dbReference type="Proteomes" id="UP000006034">
    <property type="component" value="Unassembled WGS sequence"/>
</dbReference>
<dbReference type="AlphaFoldDB" id="E5Y3E3"/>
<gene>
    <name evidence="1" type="ORF">HMPREF0179_00704</name>
</gene>
<dbReference type="RefSeq" id="WP_009733421.1">
    <property type="nucleotide sequence ID" value="NZ_KE150238.1"/>
</dbReference>
<protein>
    <submittedName>
        <fullName evidence="1">Uncharacterized protein</fullName>
    </submittedName>
</protein>
<dbReference type="HOGENOM" id="CLU_153816_0_0_7"/>
<sequence length="126" mass="14309">MNTAHLSSTKNTSPLAAFADQQIDWNLTPEMAVTLYLEWGNNDWRSEHPPVRSKSDVATYFVVDAWQDPLKVRLVRRNSESADDLVTVPLPEPLVKAFRDEYGSLKGVFEPLPVIKDWLKKELGQA</sequence>
<proteinExistence type="predicted"/>
<reference evidence="1 2" key="2">
    <citation type="submission" date="2013-04" db="EMBL/GenBank/DDBJ databases">
        <title>The Genome Sequence of Bilophila wadsworthia 3_1_6.</title>
        <authorList>
            <consortium name="The Broad Institute Genomics Platform"/>
            <person name="Earl A."/>
            <person name="Ward D."/>
            <person name="Feldgarden M."/>
            <person name="Gevers D."/>
            <person name="Sibley C."/>
            <person name="Strauss J."/>
            <person name="Allen-Vercoe E."/>
            <person name="Walker B."/>
            <person name="Young S."/>
            <person name="Zeng Q."/>
            <person name="Gargeya S."/>
            <person name="Fitzgerald M."/>
            <person name="Haas B."/>
            <person name="Abouelleil A."/>
            <person name="Allen A.W."/>
            <person name="Alvarado L."/>
            <person name="Arachchi H.M."/>
            <person name="Berlin A.M."/>
            <person name="Chapman S.B."/>
            <person name="Gainer-Dewar J."/>
            <person name="Goldberg J."/>
            <person name="Griggs A."/>
            <person name="Gujja S."/>
            <person name="Hansen M."/>
            <person name="Howarth C."/>
            <person name="Imamovic A."/>
            <person name="Ireland A."/>
            <person name="Larimer J."/>
            <person name="McCowan C."/>
            <person name="Murphy C."/>
            <person name="Pearson M."/>
            <person name="Poon T.W."/>
            <person name="Priest M."/>
            <person name="Roberts A."/>
            <person name="Saif S."/>
            <person name="Shea T."/>
            <person name="Sisk P."/>
            <person name="Sykes S."/>
            <person name="Wortman J."/>
            <person name="Nusbaum C."/>
            <person name="Birren B."/>
        </authorList>
    </citation>
    <scope>NUCLEOTIDE SEQUENCE [LARGE SCALE GENOMIC DNA]</scope>
    <source>
        <strain evidence="1 2">3_1_6</strain>
    </source>
</reference>
<dbReference type="GeneID" id="78085845"/>
<dbReference type="OrthoDB" id="5471332at2"/>
<dbReference type="STRING" id="563192.HMPREF0179_00704"/>
<dbReference type="EMBL" id="ADCP02000001">
    <property type="protein sequence ID" value="EFV45473.2"/>
    <property type="molecule type" value="Genomic_DNA"/>
</dbReference>
<evidence type="ECO:0000313" key="2">
    <source>
        <dbReference type="Proteomes" id="UP000006034"/>
    </source>
</evidence>
<dbReference type="NCBIfam" id="NF045682">
    <property type="entry name" value="DVU0772_fam"/>
    <property type="match status" value="1"/>
</dbReference>
<comment type="caution">
    <text evidence="1">The sequence shown here is derived from an EMBL/GenBank/DDBJ whole genome shotgun (WGS) entry which is preliminary data.</text>
</comment>
<organism evidence="1 2">
    <name type="scientific">Bilophila wadsworthia (strain 3_1_6)</name>
    <dbReference type="NCBI Taxonomy" id="563192"/>
    <lineage>
        <taxon>Bacteria</taxon>
        <taxon>Pseudomonadati</taxon>
        <taxon>Thermodesulfobacteriota</taxon>
        <taxon>Desulfovibrionia</taxon>
        <taxon>Desulfovibrionales</taxon>
        <taxon>Desulfovibrionaceae</taxon>
        <taxon>Bilophila</taxon>
    </lineage>
</organism>
<name>E5Y3E3_BILW3</name>
<evidence type="ECO:0000313" key="1">
    <source>
        <dbReference type="EMBL" id="EFV45473.2"/>
    </source>
</evidence>
<reference evidence="1 2" key="1">
    <citation type="submission" date="2010-10" db="EMBL/GenBank/DDBJ databases">
        <authorList>
            <consortium name="The Broad Institute Genome Sequencing Platform"/>
            <person name="Ward D."/>
            <person name="Earl A."/>
            <person name="Feldgarden M."/>
            <person name="Young S.K."/>
            <person name="Gargeya S."/>
            <person name="Zeng Q."/>
            <person name="Alvarado L."/>
            <person name="Berlin A."/>
            <person name="Bochicchio J."/>
            <person name="Chapman S.B."/>
            <person name="Chen Z."/>
            <person name="Freedman E."/>
            <person name="Gellesch M."/>
            <person name="Goldberg J."/>
            <person name="Griggs A."/>
            <person name="Gujja S."/>
            <person name="Heilman E."/>
            <person name="Heiman D."/>
            <person name="Howarth C."/>
            <person name="Mehta T."/>
            <person name="Neiman D."/>
            <person name="Pearson M."/>
            <person name="Roberts A."/>
            <person name="Saif S."/>
            <person name="Shea T."/>
            <person name="Shenoy N."/>
            <person name="Sisk P."/>
            <person name="Stolte C."/>
            <person name="Sykes S."/>
            <person name="White J."/>
            <person name="Yandava C."/>
            <person name="Allen-Vercoe E."/>
            <person name="Sibley C."/>
            <person name="Ambrose C.E."/>
            <person name="Strauss J."/>
            <person name="Daigneault M."/>
            <person name="Haas B."/>
            <person name="Nusbaum C."/>
            <person name="Birren B."/>
        </authorList>
    </citation>
    <scope>NUCLEOTIDE SEQUENCE [LARGE SCALE GENOMIC DNA]</scope>
    <source>
        <strain evidence="1 2">3_1_6</strain>
    </source>
</reference>
<dbReference type="eggNOG" id="ENOG5032TK9">
    <property type="taxonomic scope" value="Bacteria"/>
</dbReference>
<keyword evidence="2" id="KW-1185">Reference proteome</keyword>
<dbReference type="InterPro" id="IPR059223">
    <property type="entry name" value="DVU0772-like"/>
</dbReference>
<accession>E5Y3E3</accession>